<keyword evidence="2" id="KW-1185">Reference proteome</keyword>
<proteinExistence type="predicted"/>
<dbReference type="InterPro" id="IPR011727">
    <property type="entry name" value="CHP02117"/>
</dbReference>
<sequence>MHEIFFRILIFLRNGLLALLTITILYLAVAIACSAIPVNTSQPEAGDITIYLRSNGMHTDFIFPIENEVFDWKDYTRPEHTLSKRSDFKYVSFGWGDLEFYEHTPEWSDVRFPVAFQAVFLRKQSALHVEFLPALNFERPIIPVEITKEQYRELSDFVRQSFQKDLSGNVTPVKELHYNFNDVFYLANRSLNLFYTCNTWVNDGLKKSGLRASLWTPFDEGIFYQNR</sequence>
<organism evidence="1 2">
    <name type="scientific">Salinimicrobium gaetbulicola</name>
    <dbReference type="NCBI Taxonomy" id="999702"/>
    <lineage>
        <taxon>Bacteria</taxon>
        <taxon>Pseudomonadati</taxon>
        <taxon>Bacteroidota</taxon>
        <taxon>Flavobacteriia</taxon>
        <taxon>Flavobacteriales</taxon>
        <taxon>Flavobacteriaceae</taxon>
        <taxon>Salinimicrobium</taxon>
    </lineage>
</organism>
<dbReference type="EMBL" id="JBHTJP010000032">
    <property type="protein sequence ID" value="MFD0976180.1"/>
    <property type="molecule type" value="Genomic_DNA"/>
</dbReference>
<protein>
    <submittedName>
        <fullName evidence="1">TIGR02117 family protein</fullName>
    </submittedName>
</protein>
<dbReference type="Proteomes" id="UP001597100">
    <property type="component" value="Unassembled WGS sequence"/>
</dbReference>
<dbReference type="PROSITE" id="PS51257">
    <property type="entry name" value="PROKAR_LIPOPROTEIN"/>
    <property type="match status" value="1"/>
</dbReference>
<gene>
    <name evidence="1" type="ORF">ACFQ1G_05180</name>
</gene>
<name>A0ABW3IEE2_9FLAO</name>
<comment type="caution">
    <text evidence="1">The sequence shown here is derived from an EMBL/GenBank/DDBJ whole genome shotgun (WGS) entry which is preliminary data.</text>
</comment>
<accession>A0ABW3IEE2</accession>
<evidence type="ECO:0000313" key="1">
    <source>
        <dbReference type="EMBL" id="MFD0976180.1"/>
    </source>
</evidence>
<dbReference type="RefSeq" id="WP_380737284.1">
    <property type="nucleotide sequence ID" value="NZ_JBHTJP010000032.1"/>
</dbReference>
<evidence type="ECO:0000313" key="2">
    <source>
        <dbReference type="Proteomes" id="UP001597100"/>
    </source>
</evidence>
<dbReference type="Pfam" id="PF09601">
    <property type="entry name" value="DUF2459"/>
    <property type="match status" value="1"/>
</dbReference>
<dbReference type="NCBIfam" id="TIGR02117">
    <property type="entry name" value="chp_urease_rgn"/>
    <property type="match status" value="1"/>
</dbReference>
<reference evidence="2" key="1">
    <citation type="journal article" date="2019" name="Int. J. Syst. Evol. Microbiol.">
        <title>The Global Catalogue of Microorganisms (GCM) 10K type strain sequencing project: providing services to taxonomists for standard genome sequencing and annotation.</title>
        <authorList>
            <consortium name="The Broad Institute Genomics Platform"/>
            <consortium name="The Broad Institute Genome Sequencing Center for Infectious Disease"/>
            <person name="Wu L."/>
            <person name="Ma J."/>
        </authorList>
    </citation>
    <scope>NUCLEOTIDE SEQUENCE [LARGE SCALE GENOMIC DNA]</scope>
    <source>
        <strain evidence="2">CCUG 60898</strain>
    </source>
</reference>